<organism evidence="1 2">
    <name type="scientific">Victivallis vadensis</name>
    <dbReference type="NCBI Taxonomy" id="172901"/>
    <lineage>
        <taxon>Bacteria</taxon>
        <taxon>Pseudomonadati</taxon>
        <taxon>Lentisphaerota</taxon>
        <taxon>Lentisphaeria</taxon>
        <taxon>Victivallales</taxon>
        <taxon>Victivallaceae</taxon>
        <taxon>Victivallis</taxon>
    </lineage>
</organism>
<gene>
    <name evidence="1" type="ORF">HF882_13760</name>
</gene>
<evidence type="ECO:0000313" key="1">
    <source>
        <dbReference type="EMBL" id="NMD87651.1"/>
    </source>
</evidence>
<reference evidence="1 2" key="1">
    <citation type="submission" date="2020-04" db="EMBL/GenBank/DDBJ databases">
        <authorList>
            <person name="Hitch T.C.A."/>
            <person name="Wylensek D."/>
            <person name="Clavel T."/>
        </authorList>
    </citation>
    <scope>NUCLEOTIDE SEQUENCE [LARGE SCALE GENOMIC DNA]</scope>
    <source>
        <strain evidence="1 2">COR2-253-APC-1A</strain>
    </source>
</reference>
<dbReference type="Gene3D" id="3.20.20.370">
    <property type="entry name" value="Glycoside hydrolase/deacetylase"/>
    <property type="match status" value="1"/>
</dbReference>
<sequence length="270" mass="30931">MIRNRWFNKGVLAAVLLVLGAGVPLAAAPVVILKLDDFTCRRPGRRPVFPAAWLPVHEYLTGKNIKYSIGVHCEMFEENHPQTLDWMKEQLAAGRVEFWCHGYRAARNKLADGKLEPGEFERSFEEQKAILEKCRDLSQAALGRPFRAFGPHWSNTTSDTARALAAVPEFRFWLYGPADPAESGGLYSFPRYLALEYKTFIPNLEQFKKQWESRGRNKEAVVLQGHPKSWMWEKGQPRFAEFKKIIEFLESEGCTFSTPSEYCETKVVKP</sequence>
<dbReference type="GO" id="GO:0005975">
    <property type="term" value="P:carbohydrate metabolic process"/>
    <property type="evidence" value="ECO:0007669"/>
    <property type="project" value="InterPro"/>
</dbReference>
<name>A0A848AXQ0_9BACT</name>
<protein>
    <recommendedName>
        <fullName evidence="3">Polysaccharide deacetylase</fullName>
    </recommendedName>
</protein>
<comment type="caution">
    <text evidence="1">The sequence shown here is derived from an EMBL/GenBank/DDBJ whole genome shotgun (WGS) entry which is preliminary data.</text>
</comment>
<evidence type="ECO:0008006" key="3">
    <source>
        <dbReference type="Google" id="ProtNLM"/>
    </source>
</evidence>
<dbReference type="RefSeq" id="WP_168963013.1">
    <property type="nucleotide sequence ID" value="NZ_CALXNT010000005.1"/>
</dbReference>
<dbReference type="Proteomes" id="UP000576225">
    <property type="component" value="Unassembled WGS sequence"/>
</dbReference>
<proteinExistence type="predicted"/>
<dbReference type="InterPro" id="IPR011330">
    <property type="entry name" value="Glyco_hydro/deAcase_b/a-brl"/>
</dbReference>
<dbReference type="EMBL" id="JABAEW010000028">
    <property type="protein sequence ID" value="NMD87651.1"/>
    <property type="molecule type" value="Genomic_DNA"/>
</dbReference>
<accession>A0A848AXQ0</accession>
<dbReference type="SUPFAM" id="SSF88713">
    <property type="entry name" value="Glycoside hydrolase/deacetylase"/>
    <property type="match status" value="1"/>
</dbReference>
<evidence type="ECO:0000313" key="2">
    <source>
        <dbReference type="Proteomes" id="UP000576225"/>
    </source>
</evidence>
<dbReference type="AlphaFoldDB" id="A0A848AXQ0"/>